<dbReference type="Proteomes" id="UP000503447">
    <property type="component" value="Chromosome"/>
</dbReference>
<accession>A0A6M5YN34</accession>
<dbReference type="SUPFAM" id="SSF48403">
    <property type="entry name" value="Ankyrin repeat"/>
    <property type="match status" value="1"/>
</dbReference>
<dbReference type="KEGG" id="ftj:FTUN_2235"/>
<proteinExistence type="predicted"/>
<evidence type="ECO:0000256" key="3">
    <source>
        <dbReference type="PROSITE-ProRule" id="PRU00023"/>
    </source>
</evidence>
<dbReference type="Gene3D" id="1.25.40.20">
    <property type="entry name" value="Ankyrin repeat-containing domain"/>
    <property type="match status" value="1"/>
</dbReference>
<organism evidence="4 5">
    <name type="scientific">Frigoriglobus tundricola</name>
    <dbReference type="NCBI Taxonomy" id="2774151"/>
    <lineage>
        <taxon>Bacteria</taxon>
        <taxon>Pseudomonadati</taxon>
        <taxon>Planctomycetota</taxon>
        <taxon>Planctomycetia</taxon>
        <taxon>Gemmatales</taxon>
        <taxon>Gemmataceae</taxon>
        <taxon>Frigoriglobus</taxon>
    </lineage>
</organism>
<evidence type="ECO:0000256" key="1">
    <source>
        <dbReference type="ARBA" id="ARBA00022737"/>
    </source>
</evidence>
<dbReference type="PROSITE" id="PS50297">
    <property type="entry name" value="ANK_REP_REGION"/>
    <property type="match status" value="1"/>
</dbReference>
<dbReference type="PROSITE" id="PS50088">
    <property type="entry name" value="ANK_REPEAT"/>
    <property type="match status" value="1"/>
</dbReference>
<keyword evidence="5" id="KW-1185">Reference proteome</keyword>
<keyword evidence="1" id="KW-0677">Repeat</keyword>
<evidence type="ECO:0000256" key="2">
    <source>
        <dbReference type="ARBA" id="ARBA00023043"/>
    </source>
</evidence>
<evidence type="ECO:0000313" key="4">
    <source>
        <dbReference type="EMBL" id="QJW94713.1"/>
    </source>
</evidence>
<dbReference type="EMBL" id="CP053452">
    <property type="protein sequence ID" value="QJW94713.1"/>
    <property type="molecule type" value="Genomic_DNA"/>
</dbReference>
<sequence>MSLELFDAIERQDLSAIVALLAAGADPNAEHPDQPSWVPLKAAAEDGLSGAIVLLLRYGAAADSGRQPGGATPLIVAALNRQGEVARLLLAAGADPAACDEEGDTPLGLCERHGDHDTASLLRACGAVAAPGTAPDPAD</sequence>
<dbReference type="PANTHER" id="PTHR24171">
    <property type="entry name" value="ANKYRIN REPEAT DOMAIN-CONTAINING PROTEIN 39-RELATED"/>
    <property type="match status" value="1"/>
</dbReference>
<dbReference type="InterPro" id="IPR036770">
    <property type="entry name" value="Ankyrin_rpt-contain_sf"/>
</dbReference>
<dbReference type="InterPro" id="IPR002110">
    <property type="entry name" value="Ankyrin_rpt"/>
</dbReference>
<dbReference type="AlphaFoldDB" id="A0A6M5YN34"/>
<evidence type="ECO:0000313" key="5">
    <source>
        <dbReference type="Proteomes" id="UP000503447"/>
    </source>
</evidence>
<feature type="repeat" description="ANK" evidence="3">
    <location>
        <begin position="69"/>
        <end position="101"/>
    </location>
</feature>
<reference evidence="5" key="1">
    <citation type="submission" date="2020-05" db="EMBL/GenBank/DDBJ databases">
        <title>Frigoriglobus tundricola gen. nov., sp. nov., a psychrotolerant cellulolytic planctomycete of the family Gemmataceae with two divergent copies of 16S rRNA gene.</title>
        <authorList>
            <person name="Kulichevskaya I.S."/>
            <person name="Ivanova A.A."/>
            <person name="Naumoff D.G."/>
            <person name="Beletsky A.V."/>
            <person name="Rijpstra W.I.C."/>
            <person name="Sinninghe Damste J.S."/>
            <person name="Mardanov A.V."/>
            <person name="Ravin N.V."/>
            <person name="Dedysh S.N."/>
        </authorList>
    </citation>
    <scope>NUCLEOTIDE SEQUENCE [LARGE SCALE GENOMIC DNA]</scope>
    <source>
        <strain evidence="5">PL17</strain>
    </source>
</reference>
<keyword evidence="2 3" id="KW-0040">ANK repeat</keyword>
<dbReference type="Pfam" id="PF12796">
    <property type="entry name" value="Ank_2"/>
    <property type="match status" value="1"/>
</dbReference>
<dbReference type="RefSeq" id="WP_171470648.1">
    <property type="nucleotide sequence ID" value="NZ_CP053452.2"/>
</dbReference>
<gene>
    <name evidence="4" type="ORF">FTUN_2235</name>
</gene>
<dbReference type="SMART" id="SM00248">
    <property type="entry name" value="ANK"/>
    <property type="match status" value="3"/>
</dbReference>
<protein>
    <submittedName>
        <fullName evidence="4">Uncharacterized protein</fullName>
    </submittedName>
</protein>
<name>A0A6M5YN34_9BACT</name>